<feature type="region of interest" description="Disordered" evidence="1">
    <location>
        <begin position="228"/>
        <end position="251"/>
    </location>
</feature>
<feature type="domain" description="Mating-type protein A-alpha/beta 1 N-terminal" evidence="2">
    <location>
        <begin position="8"/>
        <end position="91"/>
    </location>
</feature>
<dbReference type="Proteomes" id="UP001215151">
    <property type="component" value="Unassembled WGS sequence"/>
</dbReference>
<evidence type="ECO:0000256" key="1">
    <source>
        <dbReference type="SAM" id="MobiDB-lite"/>
    </source>
</evidence>
<accession>A0AAD7THA8</accession>
<reference evidence="3" key="1">
    <citation type="submission" date="2022-11" db="EMBL/GenBank/DDBJ databases">
        <title>Genome Sequence of Cubamyces cubensis.</title>
        <authorList>
            <person name="Buettner E."/>
        </authorList>
    </citation>
    <scope>NUCLEOTIDE SEQUENCE</scope>
    <source>
        <strain evidence="3">MPL-01</strain>
    </source>
</reference>
<keyword evidence="4" id="KW-1185">Reference proteome</keyword>
<evidence type="ECO:0000259" key="2">
    <source>
        <dbReference type="Pfam" id="PF12731"/>
    </source>
</evidence>
<sequence length="475" mass="50609">MQEPLIIQSIRKRLYAAEDEYLAALVEGEAAMAAFDAQWQALASEIDSVAETSGLDEETSTLVHTTASRIAMLADTSIELYESYNLFTSQLMDEIDTLMSQLSLVDGSHPPITLLSSTTSPCSDTLSSKKRKRVSDGSVTWNERQKRHRTCVSSSTLLPSAPVIQPFQNISSLPSSSSLPTTLSTPLTLKRKRCCSDVDGSNSPRPSTKLFRGPRLHAVSDSFASVGTIRHSDSSNHGPTTHSSTTVAPTVDTSIDRGLEATHKPPIDLHPLLPSAPLDPLDAYLDSLLDFEFPHSLPLVSNIPAPLDPEAESPVFTSSPEHHLSSPSRSTSTASTPSPPLTPPLCDLSFDPQFYPSEGIALSSLFDKEFTMLPSPPHFGGSDCSTDLGYSTLSPDGLRCGFTLEVCDEWGDILGALQNSFPPTAAFTSCSNTSDDDCKTSTTASLMKGVLCVAVSSQPSEASAQAVLGSQPASG</sequence>
<dbReference type="EMBL" id="JAPEVG010000585">
    <property type="protein sequence ID" value="KAJ8457221.1"/>
    <property type="molecule type" value="Genomic_DNA"/>
</dbReference>
<dbReference type="InterPro" id="IPR024333">
    <property type="entry name" value="Mating-type_A-alpha/beta_1_N"/>
</dbReference>
<name>A0AAD7THA8_9APHY</name>
<feature type="compositionally biased region" description="Polar residues" evidence="1">
    <location>
        <begin position="235"/>
        <end position="251"/>
    </location>
</feature>
<feature type="compositionally biased region" description="Low complexity" evidence="1">
    <location>
        <begin position="325"/>
        <end position="336"/>
    </location>
</feature>
<feature type="region of interest" description="Disordered" evidence="1">
    <location>
        <begin position="310"/>
        <end position="342"/>
    </location>
</feature>
<comment type="caution">
    <text evidence="3">The sequence shown here is derived from an EMBL/GenBank/DDBJ whole genome shotgun (WGS) entry which is preliminary data.</text>
</comment>
<evidence type="ECO:0000313" key="3">
    <source>
        <dbReference type="EMBL" id="KAJ8457221.1"/>
    </source>
</evidence>
<gene>
    <name evidence="3" type="ORF">ONZ51_g11666</name>
</gene>
<protein>
    <recommendedName>
        <fullName evidence="2">Mating-type protein A-alpha/beta 1 N-terminal domain-containing protein</fullName>
    </recommendedName>
</protein>
<evidence type="ECO:0000313" key="4">
    <source>
        <dbReference type="Proteomes" id="UP001215151"/>
    </source>
</evidence>
<proteinExistence type="predicted"/>
<organism evidence="3 4">
    <name type="scientific">Trametes cubensis</name>
    <dbReference type="NCBI Taxonomy" id="1111947"/>
    <lineage>
        <taxon>Eukaryota</taxon>
        <taxon>Fungi</taxon>
        <taxon>Dikarya</taxon>
        <taxon>Basidiomycota</taxon>
        <taxon>Agaricomycotina</taxon>
        <taxon>Agaricomycetes</taxon>
        <taxon>Polyporales</taxon>
        <taxon>Polyporaceae</taxon>
        <taxon>Trametes</taxon>
    </lineage>
</organism>
<dbReference type="Pfam" id="PF12731">
    <property type="entry name" value="Mating_N"/>
    <property type="match status" value="1"/>
</dbReference>
<dbReference type="AlphaFoldDB" id="A0AAD7THA8"/>